<protein>
    <submittedName>
        <fullName evidence="2">Uncharacterized protein</fullName>
    </submittedName>
</protein>
<evidence type="ECO:0000256" key="1">
    <source>
        <dbReference type="SAM" id="MobiDB-lite"/>
    </source>
</evidence>
<keyword evidence="3" id="KW-1185">Reference proteome</keyword>
<evidence type="ECO:0000313" key="2">
    <source>
        <dbReference type="EMBL" id="RXN19113.1"/>
    </source>
</evidence>
<dbReference type="AlphaFoldDB" id="A0A498MH01"/>
<dbReference type="Proteomes" id="UP000290572">
    <property type="component" value="Unassembled WGS sequence"/>
</dbReference>
<sequence>MLQFTPSPSMGKPGAGGARNQPGQGPRVESKARGAMNQRRQGDTGDTGELVLPPQTSLLSPSECAPTTPMVQETEEEPRRQASEKETEILKAEAEPVGLRMKAEPGGRRSQLKAEPERQGSLKKPYGPWFLVEPREGGAKVELKCWQAEGNGGAETGGRDRDPWGWMKHLAEHY</sequence>
<name>A0A498MH01_LABRO</name>
<comment type="caution">
    <text evidence="2">The sequence shown here is derived from an EMBL/GenBank/DDBJ whole genome shotgun (WGS) entry which is preliminary data.</text>
</comment>
<dbReference type="EMBL" id="QBIY01012685">
    <property type="protein sequence ID" value="RXN19113.1"/>
    <property type="molecule type" value="Genomic_DNA"/>
</dbReference>
<feature type="compositionally biased region" description="Basic and acidic residues" evidence="1">
    <location>
        <begin position="77"/>
        <end position="94"/>
    </location>
</feature>
<proteinExistence type="predicted"/>
<organism evidence="2 3">
    <name type="scientific">Labeo rohita</name>
    <name type="common">Indian major carp</name>
    <name type="synonym">Cyprinus rohita</name>
    <dbReference type="NCBI Taxonomy" id="84645"/>
    <lineage>
        <taxon>Eukaryota</taxon>
        <taxon>Metazoa</taxon>
        <taxon>Chordata</taxon>
        <taxon>Craniata</taxon>
        <taxon>Vertebrata</taxon>
        <taxon>Euteleostomi</taxon>
        <taxon>Actinopterygii</taxon>
        <taxon>Neopterygii</taxon>
        <taxon>Teleostei</taxon>
        <taxon>Ostariophysi</taxon>
        <taxon>Cypriniformes</taxon>
        <taxon>Cyprinidae</taxon>
        <taxon>Labeoninae</taxon>
        <taxon>Labeonini</taxon>
        <taxon>Labeo</taxon>
    </lineage>
</organism>
<accession>A0A498MH01</accession>
<gene>
    <name evidence="2" type="ORF">ROHU_007409</name>
</gene>
<reference evidence="2 3" key="1">
    <citation type="submission" date="2018-03" db="EMBL/GenBank/DDBJ databases">
        <title>Draft genome sequence of Rohu Carp (Labeo rohita).</title>
        <authorList>
            <person name="Das P."/>
            <person name="Kushwaha B."/>
            <person name="Joshi C.G."/>
            <person name="Kumar D."/>
            <person name="Nagpure N.S."/>
            <person name="Sahoo L."/>
            <person name="Das S.P."/>
            <person name="Bit A."/>
            <person name="Patnaik S."/>
            <person name="Meher P.K."/>
            <person name="Jayasankar P."/>
            <person name="Koringa P.G."/>
            <person name="Patel N.V."/>
            <person name="Hinsu A.T."/>
            <person name="Kumar R."/>
            <person name="Pandey M."/>
            <person name="Agarwal S."/>
            <person name="Srivastava S."/>
            <person name="Singh M."/>
            <person name="Iquebal M.A."/>
            <person name="Jaiswal S."/>
            <person name="Angadi U.B."/>
            <person name="Kumar N."/>
            <person name="Raza M."/>
            <person name="Shah T.M."/>
            <person name="Rai A."/>
            <person name="Jena J.K."/>
        </authorList>
    </citation>
    <scope>NUCLEOTIDE SEQUENCE [LARGE SCALE GENOMIC DNA]</scope>
    <source>
        <strain evidence="2">DASCIFA01</strain>
        <tissue evidence="2">Testis</tissue>
    </source>
</reference>
<feature type="region of interest" description="Disordered" evidence="1">
    <location>
        <begin position="1"/>
        <end position="129"/>
    </location>
</feature>
<evidence type="ECO:0000313" key="3">
    <source>
        <dbReference type="Proteomes" id="UP000290572"/>
    </source>
</evidence>
<feature type="compositionally biased region" description="Basic and acidic residues" evidence="1">
    <location>
        <begin position="101"/>
        <end position="120"/>
    </location>
</feature>